<evidence type="ECO:0000313" key="9">
    <source>
        <dbReference type="EMBL" id="SFL89021.1"/>
    </source>
</evidence>
<dbReference type="NCBIfam" id="TIGR00786">
    <property type="entry name" value="dctM"/>
    <property type="match status" value="1"/>
</dbReference>
<dbReference type="STRING" id="266892.SAMN04488054_107106"/>
<sequence length="426" mass="45229">MTGIVLTALFFGLMLLGVPIAFVIGIVSYVGFFLLDAIPLQSVVQQMFSGLESFILLAVPLFIFAANIMNQGKISEKLVQFAVALVGHIRGGLAHANIVVSMFFGGISGASTADTAGIGKIMIPSMAKEKYHKETAAAVTAASSTMGMIIPPSIPMVIYGSLAGVSVGKMFIGGIIPGLAIAGGLMALIGIISHRHQYPKYERVKVKEVLLRGLKSIPPLLTPVIILGGITGGVVTPTEAAVLACAYAFVLSFFIYRTISLKDLPGIVYDTLKLSSLTLFALATATSLGRLISYYNVPSAVESFFANALPFDWMFVLAVIVLFLLVGMFMDTVPSIVLFVPIVLPTATQIGIDPVHFGLIVMMCLAVGLVTPPYGLCLLLASKIAEIPIGRSFYATIPYIAVILLVIGVIAFIPETAMWLPNSFDF</sequence>
<feature type="transmembrane region" description="Helical" evidence="7">
    <location>
        <begin position="213"/>
        <end position="234"/>
    </location>
</feature>
<dbReference type="Proteomes" id="UP000199668">
    <property type="component" value="Unassembled WGS sequence"/>
</dbReference>
<keyword evidence="5 7" id="KW-1133">Transmembrane helix</keyword>
<keyword evidence="2" id="KW-1003">Cell membrane</keyword>
<dbReference type="EMBL" id="FOTY01000007">
    <property type="protein sequence ID" value="SFL89021.1"/>
    <property type="molecule type" value="Genomic_DNA"/>
</dbReference>
<evidence type="ECO:0000256" key="7">
    <source>
        <dbReference type="SAM" id="Phobius"/>
    </source>
</evidence>
<evidence type="ECO:0000256" key="6">
    <source>
        <dbReference type="ARBA" id="ARBA00023136"/>
    </source>
</evidence>
<keyword evidence="3" id="KW-0997">Cell inner membrane</keyword>
<dbReference type="RefSeq" id="WP_090926518.1">
    <property type="nucleotide sequence ID" value="NZ_FOTY01000007.1"/>
</dbReference>
<accession>A0A1I4LDL5</accession>
<keyword evidence="10" id="KW-1185">Reference proteome</keyword>
<name>A0A1I4LDL5_9BACI</name>
<dbReference type="GO" id="GO:0022857">
    <property type="term" value="F:transmembrane transporter activity"/>
    <property type="evidence" value="ECO:0007669"/>
    <property type="project" value="TreeGrafter"/>
</dbReference>
<reference evidence="9 10" key="1">
    <citation type="submission" date="2016-10" db="EMBL/GenBank/DDBJ databases">
        <authorList>
            <person name="de Groot N.N."/>
        </authorList>
    </citation>
    <scope>NUCLEOTIDE SEQUENCE [LARGE SCALE GENOMIC DNA]</scope>
    <source>
        <strain evidence="9 10">CGMCC 1.6134</strain>
    </source>
</reference>
<keyword evidence="4 7" id="KW-0812">Transmembrane</keyword>
<evidence type="ECO:0000256" key="5">
    <source>
        <dbReference type="ARBA" id="ARBA00022989"/>
    </source>
</evidence>
<dbReference type="AlphaFoldDB" id="A0A1I4LDL5"/>
<dbReference type="Pfam" id="PF06808">
    <property type="entry name" value="DctM"/>
    <property type="match status" value="1"/>
</dbReference>
<dbReference type="PIRSF" id="PIRSF006066">
    <property type="entry name" value="HI0050"/>
    <property type="match status" value="1"/>
</dbReference>
<feature type="transmembrane region" description="Helical" evidence="7">
    <location>
        <begin position="7"/>
        <end position="35"/>
    </location>
</feature>
<feature type="transmembrane region" description="Helical" evidence="7">
    <location>
        <begin position="271"/>
        <end position="292"/>
    </location>
</feature>
<organism evidence="9 10">
    <name type="scientific">Salibacterium qingdaonense</name>
    <dbReference type="NCBI Taxonomy" id="266892"/>
    <lineage>
        <taxon>Bacteria</taxon>
        <taxon>Bacillati</taxon>
        <taxon>Bacillota</taxon>
        <taxon>Bacilli</taxon>
        <taxon>Bacillales</taxon>
        <taxon>Bacillaceae</taxon>
    </lineage>
</organism>
<feature type="transmembrane region" description="Helical" evidence="7">
    <location>
        <begin position="47"/>
        <end position="66"/>
    </location>
</feature>
<comment type="subcellular location">
    <subcellularLocation>
        <location evidence="1">Cell inner membrane</location>
        <topology evidence="1">Multi-pass membrane protein</topology>
    </subcellularLocation>
</comment>
<evidence type="ECO:0000256" key="3">
    <source>
        <dbReference type="ARBA" id="ARBA00022519"/>
    </source>
</evidence>
<dbReference type="OrthoDB" id="9785600at2"/>
<dbReference type="InterPro" id="IPR004681">
    <property type="entry name" value="TRAP_DctM"/>
</dbReference>
<proteinExistence type="predicted"/>
<feature type="transmembrane region" description="Helical" evidence="7">
    <location>
        <begin position="333"/>
        <end position="352"/>
    </location>
</feature>
<evidence type="ECO:0000259" key="8">
    <source>
        <dbReference type="Pfam" id="PF06808"/>
    </source>
</evidence>
<feature type="domain" description="TRAP C4-dicarboxylate transport system permease DctM subunit" evidence="8">
    <location>
        <begin position="8"/>
        <end position="415"/>
    </location>
</feature>
<feature type="transmembrane region" description="Helical" evidence="7">
    <location>
        <begin position="393"/>
        <end position="413"/>
    </location>
</feature>
<feature type="transmembrane region" description="Helical" evidence="7">
    <location>
        <begin position="170"/>
        <end position="192"/>
    </location>
</feature>
<protein>
    <submittedName>
        <fullName evidence="9">TRAP transporter, DctM subunit</fullName>
    </submittedName>
</protein>
<dbReference type="GO" id="GO:0005886">
    <property type="term" value="C:plasma membrane"/>
    <property type="evidence" value="ECO:0007669"/>
    <property type="project" value="UniProtKB-SubCell"/>
</dbReference>
<keyword evidence="6 7" id="KW-0472">Membrane</keyword>
<gene>
    <name evidence="9" type="ORF">SAMN04488054_107106</name>
</gene>
<feature type="transmembrane region" description="Helical" evidence="7">
    <location>
        <begin position="240"/>
        <end position="259"/>
    </location>
</feature>
<dbReference type="PANTHER" id="PTHR33362:SF2">
    <property type="entry name" value="TRAP TRANSPORTER LARGE PERMEASE PROTEIN"/>
    <property type="match status" value="1"/>
</dbReference>
<evidence type="ECO:0000256" key="4">
    <source>
        <dbReference type="ARBA" id="ARBA00022692"/>
    </source>
</evidence>
<evidence type="ECO:0000313" key="10">
    <source>
        <dbReference type="Proteomes" id="UP000199668"/>
    </source>
</evidence>
<feature type="transmembrane region" description="Helical" evidence="7">
    <location>
        <begin position="358"/>
        <end position="381"/>
    </location>
</feature>
<evidence type="ECO:0000256" key="2">
    <source>
        <dbReference type="ARBA" id="ARBA00022475"/>
    </source>
</evidence>
<dbReference type="PANTHER" id="PTHR33362">
    <property type="entry name" value="SIALIC ACID TRAP TRANSPORTER PERMEASE PROTEIN SIAT-RELATED"/>
    <property type="match status" value="1"/>
</dbReference>
<feature type="transmembrane region" description="Helical" evidence="7">
    <location>
        <begin position="135"/>
        <end position="158"/>
    </location>
</feature>
<dbReference type="InterPro" id="IPR010656">
    <property type="entry name" value="DctM"/>
</dbReference>
<evidence type="ECO:0000256" key="1">
    <source>
        <dbReference type="ARBA" id="ARBA00004429"/>
    </source>
</evidence>
<feature type="transmembrane region" description="Helical" evidence="7">
    <location>
        <begin position="304"/>
        <end position="326"/>
    </location>
</feature>